<dbReference type="EMBL" id="CAJOBI010134892">
    <property type="protein sequence ID" value="CAF4741243.1"/>
    <property type="molecule type" value="Genomic_DNA"/>
</dbReference>
<evidence type="ECO:0000313" key="1">
    <source>
        <dbReference type="EMBL" id="CAF4684115.1"/>
    </source>
</evidence>
<dbReference type="Proteomes" id="UP000676336">
    <property type="component" value="Unassembled WGS sequence"/>
</dbReference>
<dbReference type="AlphaFoldDB" id="A0A8S3ANQ5"/>
<proteinExistence type="predicted"/>
<gene>
    <name evidence="1" type="ORF">SMN809_LOCUS42405</name>
    <name evidence="2" type="ORF">SMN809_LOCUS44733</name>
</gene>
<protein>
    <submittedName>
        <fullName evidence="2">Uncharacterized protein</fullName>
    </submittedName>
</protein>
<evidence type="ECO:0000313" key="2">
    <source>
        <dbReference type="EMBL" id="CAF4741243.1"/>
    </source>
</evidence>
<reference evidence="2" key="1">
    <citation type="submission" date="2021-02" db="EMBL/GenBank/DDBJ databases">
        <authorList>
            <person name="Nowell W R."/>
        </authorList>
    </citation>
    <scope>NUCLEOTIDE SEQUENCE</scope>
</reference>
<accession>A0A8S3ANQ5</accession>
<evidence type="ECO:0000313" key="3">
    <source>
        <dbReference type="Proteomes" id="UP000676336"/>
    </source>
</evidence>
<sequence length="39" mass="4520">MTGSIFRLEAIRQDDSLGDARIWMMRMSLCGDDENDLKE</sequence>
<comment type="caution">
    <text evidence="2">The sequence shown here is derived from an EMBL/GenBank/DDBJ whole genome shotgun (WGS) entry which is preliminary data.</text>
</comment>
<name>A0A8S3ANQ5_9BILA</name>
<organism evidence="2 3">
    <name type="scientific">Rotaria magnacalcarata</name>
    <dbReference type="NCBI Taxonomy" id="392030"/>
    <lineage>
        <taxon>Eukaryota</taxon>
        <taxon>Metazoa</taxon>
        <taxon>Spiralia</taxon>
        <taxon>Gnathifera</taxon>
        <taxon>Rotifera</taxon>
        <taxon>Eurotatoria</taxon>
        <taxon>Bdelloidea</taxon>
        <taxon>Philodinida</taxon>
        <taxon>Philodinidae</taxon>
        <taxon>Rotaria</taxon>
    </lineage>
</organism>
<dbReference type="EMBL" id="CAJOBI010122270">
    <property type="protein sequence ID" value="CAF4684115.1"/>
    <property type="molecule type" value="Genomic_DNA"/>
</dbReference>
<feature type="non-terminal residue" evidence="2">
    <location>
        <position position="39"/>
    </location>
</feature>